<dbReference type="EMBL" id="AMCW01000018">
    <property type="protein sequence ID" value="EKK03951.1"/>
    <property type="molecule type" value="Genomic_DNA"/>
</dbReference>
<sequence>MKYAASTHAQHPTMIARSTNSRSTPPSARAIDKVLTNMAYLATNSQTIWQKKQVRPKDVDGIHA</sequence>
<organism evidence="2 3">
    <name type="scientific">Rhodopirellula baltica SH28</name>
    <dbReference type="NCBI Taxonomy" id="993517"/>
    <lineage>
        <taxon>Bacteria</taxon>
        <taxon>Pseudomonadati</taxon>
        <taxon>Planctomycetota</taxon>
        <taxon>Planctomycetia</taxon>
        <taxon>Pirellulales</taxon>
        <taxon>Pirellulaceae</taxon>
        <taxon>Rhodopirellula</taxon>
    </lineage>
</organism>
<feature type="region of interest" description="Disordered" evidence="1">
    <location>
        <begin position="1"/>
        <end position="27"/>
    </location>
</feature>
<comment type="caution">
    <text evidence="2">The sequence shown here is derived from an EMBL/GenBank/DDBJ whole genome shotgun (WGS) entry which is preliminary data.</text>
</comment>
<evidence type="ECO:0000313" key="2">
    <source>
        <dbReference type="EMBL" id="EKK03951.1"/>
    </source>
</evidence>
<reference evidence="2 3" key="1">
    <citation type="journal article" date="2013" name="Mar. Genomics">
        <title>Expression of sulfatases in Rhodopirellula baltica and the diversity of sulfatases in the genus Rhodopirellula.</title>
        <authorList>
            <person name="Wegner C.E."/>
            <person name="Richter-Heitmann T."/>
            <person name="Klindworth A."/>
            <person name="Klockow C."/>
            <person name="Richter M."/>
            <person name="Achstetter T."/>
            <person name="Glockner F.O."/>
            <person name="Harder J."/>
        </authorList>
    </citation>
    <scope>NUCLEOTIDE SEQUENCE [LARGE SCALE GENOMIC DNA]</scope>
    <source>
        <strain evidence="2 3">SH28</strain>
    </source>
</reference>
<gene>
    <name evidence="2" type="ORF">RBSH_00692</name>
</gene>
<protein>
    <submittedName>
        <fullName evidence="2">Uncharacterized protein</fullName>
    </submittedName>
</protein>
<evidence type="ECO:0000313" key="3">
    <source>
        <dbReference type="Proteomes" id="UP000007993"/>
    </source>
</evidence>
<name>K5EDJ0_RHOBT</name>
<accession>K5EDJ0</accession>
<dbReference type="AlphaFoldDB" id="K5EDJ0"/>
<proteinExistence type="predicted"/>
<dbReference type="Proteomes" id="UP000007993">
    <property type="component" value="Unassembled WGS sequence"/>
</dbReference>
<feature type="compositionally biased region" description="Polar residues" evidence="1">
    <location>
        <begin position="16"/>
        <end position="26"/>
    </location>
</feature>
<evidence type="ECO:0000256" key="1">
    <source>
        <dbReference type="SAM" id="MobiDB-lite"/>
    </source>
</evidence>